<feature type="domain" description="N-acetyltransferase" evidence="1">
    <location>
        <begin position="3"/>
        <end position="141"/>
    </location>
</feature>
<keyword evidence="2" id="KW-0808">Transferase</keyword>
<reference evidence="2 3" key="1">
    <citation type="submission" date="2016-12" db="EMBL/GenBank/DDBJ databases">
        <title>Draft genome sequences of seven strains of Pseudomonas fluorescens that produce 4-formylaminooxyvinylglycine.</title>
        <authorList>
            <person name="Okrent R.A."/>
            <person name="Manning V.A."/>
            <person name="Trippe K.M."/>
        </authorList>
    </citation>
    <scope>NUCLEOTIDE SEQUENCE [LARGE SCALE GENOMIC DNA]</scope>
    <source>
        <strain evidence="2 3">P5A</strain>
    </source>
</reference>
<dbReference type="SUPFAM" id="SSF55729">
    <property type="entry name" value="Acyl-CoA N-acyltransferases (Nat)"/>
    <property type="match status" value="1"/>
</dbReference>
<dbReference type="RefSeq" id="WP_078741850.1">
    <property type="nucleotide sequence ID" value="NZ_MSDF01000031.1"/>
</dbReference>
<evidence type="ECO:0000313" key="3">
    <source>
        <dbReference type="Proteomes" id="UP000190965"/>
    </source>
</evidence>
<sequence>MAFNLRAATENDRLFARALTHEAMSRYYQQYGLLWSDHGFDTAWAGRENWLICNDAAVMGFISLSVDSRALYIRELHLLETFRKQGAGSWVIEQMALKARAKGLLRLTVFKTNPARRLYQRQGLSIVGEEDCFWRMERDCRAGPAS</sequence>
<dbReference type="EMBL" id="MSDF01000031">
    <property type="protein sequence ID" value="OPA89776.1"/>
    <property type="molecule type" value="Genomic_DNA"/>
</dbReference>
<dbReference type="InterPro" id="IPR016181">
    <property type="entry name" value="Acyl_CoA_acyltransferase"/>
</dbReference>
<dbReference type="PROSITE" id="PS51186">
    <property type="entry name" value="GNAT"/>
    <property type="match status" value="1"/>
</dbReference>
<dbReference type="AlphaFoldDB" id="A0A1T2YCG8"/>
<gene>
    <name evidence="2" type="ORF">BFW87_22155</name>
</gene>
<organism evidence="2 3">
    <name type="scientific">Pseudomonas fluorescens</name>
    <dbReference type="NCBI Taxonomy" id="294"/>
    <lineage>
        <taxon>Bacteria</taxon>
        <taxon>Pseudomonadati</taxon>
        <taxon>Pseudomonadota</taxon>
        <taxon>Gammaproteobacteria</taxon>
        <taxon>Pseudomonadales</taxon>
        <taxon>Pseudomonadaceae</taxon>
        <taxon>Pseudomonas</taxon>
    </lineage>
</organism>
<dbReference type="GO" id="GO:0016747">
    <property type="term" value="F:acyltransferase activity, transferring groups other than amino-acyl groups"/>
    <property type="evidence" value="ECO:0007669"/>
    <property type="project" value="InterPro"/>
</dbReference>
<dbReference type="Gene3D" id="3.40.630.30">
    <property type="match status" value="1"/>
</dbReference>
<dbReference type="Proteomes" id="UP000190965">
    <property type="component" value="Unassembled WGS sequence"/>
</dbReference>
<dbReference type="CDD" id="cd04301">
    <property type="entry name" value="NAT_SF"/>
    <property type="match status" value="1"/>
</dbReference>
<proteinExistence type="predicted"/>
<dbReference type="OrthoDB" id="6871659at2"/>
<evidence type="ECO:0000313" key="2">
    <source>
        <dbReference type="EMBL" id="OPA89776.1"/>
    </source>
</evidence>
<protein>
    <submittedName>
        <fullName evidence="2">GNAT family N-acetyltransferase</fullName>
    </submittedName>
</protein>
<dbReference type="Pfam" id="PF00583">
    <property type="entry name" value="Acetyltransf_1"/>
    <property type="match status" value="1"/>
</dbReference>
<accession>A0A1T2YCG8</accession>
<evidence type="ECO:0000259" key="1">
    <source>
        <dbReference type="PROSITE" id="PS51186"/>
    </source>
</evidence>
<dbReference type="InterPro" id="IPR000182">
    <property type="entry name" value="GNAT_dom"/>
</dbReference>
<name>A0A1T2YCG8_PSEFL</name>
<comment type="caution">
    <text evidence="2">The sequence shown here is derived from an EMBL/GenBank/DDBJ whole genome shotgun (WGS) entry which is preliminary data.</text>
</comment>